<dbReference type="SUPFAM" id="SSF53448">
    <property type="entry name" value="Nucleotide-diphospho-sugar transferases"/>
    <property type="match status" value="1"/>
</dbReference>
<organism evidence="2 3">
    <name type="scientific">Marivirga lumbricoides</name>
    <dbReference type="NCBI Taxonomy" id="1046115"/>
    <lineage>
        <taxon>Bacteria</taxon>
        <taxon>Pseudomonadati</taxon>
        <taxon>Bacteroidota</taxon>
        <taxon>Cytophagia</taxon>
        <taxon>Cytophagales</taxon>
        <taxon>Marivirgaceae</taxon>
        <taxon>Marivirga</taxon>
    </lineage>
</organism>
<dbReference type="Proteomes" id="UP000636010">
    <property type="component" value="Unassembled WGS sequence"/>
</dbReference>
<accession>A0ABQ1LZW2</accession>
<evidence type="ECO:0000259" key="1">
    <source>
        <dbReference type="Pfam" id="PF14134"/>
    </source>
</evidence>
<gene>
    <name evidence="2" type="ORF">GCM10011506_17180</name>
</gene>
<dbReference type="InterPro" id="IPR025393">
    <property type="entry name" value="DUF4301"/>
</dbReference>
<dbReference type="Pfam" id="PF14134">
    <property type="entry name" value="DUF4301"/>
    <property type="match status" value="1"/>
</dbReference>
<sequence>MNQEVKDKITQSGKNLNTIEEQLRRFESGFPYLPIQRAATVEDGIIKLSDDSMEHFISFYEKRALDYEICKFVPASGAASRMFKNLFAFLDEDASKAETDEFLIKFFTNINKFAFAPSLDKALKAHGSGLQESLQNKDYHRIVKVLLTEEGLNYGQQPKGLLEFHKYGDKAKTPVAEHFTEGENYAKGKDNKVRLHFTVSPEHQKAFQEHVDKINKGFANFEITFSQQKPETDTIAVDMNNQPFYESDGTILFRPAGHGALIENLNDLDANIVFIKNIDNVVPDHLKSETIRYKKALGGLLMNVQLKIFSYQNQLERTINELELIEIENFAKKELNIIFKNDYDDLPFAEKVGYVEYLLHRPIRVCGMVPNTGEPGGGPFWVSESDGSLSLQIAETSQIDPNDPTAQQALQSATHFNPVDVVCGLKDLHGRKFDLLKYIDPETGFITEKSKDGKALKAQELPGLWNGAMSNWITLFVEVPLVTFNPVKTVNDLLRKEHQGV</sequence>
<comment type="caution">
    <text evidence="2">The sequence shown here is derived from an EMBL/GenBank/DDBJ whole genome shotgun (WGS) entry which is preliminary data.</text>
</comment>
<evidence type="ECO:0000313" key="2">
    <source>
        <dbReference type="EMBL" id="GGC32276.1"/>
    </source>
</evidence>
<dbReference type="RefSeq" id="WP_188462355.1">
    <property type="nucleotide sequence ID" value="NZ_BAABHU010000005.1"/>
</dbReference>
<feature type="domain" description="DUF4301" evidence="1">
    <location>
        <begin position="4"/>
        <end position="499"/>
    </location>
</feature>
<keyword evidence="3" id="KW-1185">Reference proteome</keyword>
<dbReference type="InterPro" id="IPR029044">
    <property type="entry name" value="Nucleotide-diphossugar_trans"/>
</dbReference>
<dbReference type="EMBL" id="BMEC01000005">
    <property type="protein sequence ID" value="GGC32276.1"/>
    <property type="molecule type" value="Genomic_DNA"/>
</dbReference>
<evidence type="ECO:0000313" key="3">
    <source>
        <dbReference type="Proteomes" id="UP000636010"/>
    </source>
</evidence>
<reference evidence="3" key="1">
    <citation type="journal article" date="2019" name="Int. J. Syst. Evol. Microbiol.">
        <title>The Global Catalogue of Microorganisms (GCM) 10K type strain sequencing project: providing services to taxonomists for standard genome sequencing and annotation.</title>
        <authorList>
            <consortium name="The Broad Institute Genomics Platform"/>
            <consortium name="The Broad Institute Genome Sequencing Center for Infectious Disease"/>
            <person name="Wu L."/>
            <person name="Ma J."/>
        </authorList>
    </citation>
    <scope>NUCLEOTIDE SEQUENCE [LARGE SCALE GENOMIC DNA]</scope>
    <source>
        <strain evidence="3">CGMCC 1.10832</strain>
    </source>
</reference>
<proteinExistence type="predicted"/>
<protein>
    <recommendedName>
        <fullName evidence="1">DUF4301 domain-containing protein</fullName>
    </recommendedName>
</protein>
<name>A0ABQ1LZW2_9BACT</name>